<dbReference type="InterPro" id="IPR011701">
    <property type="entry name" value="MFS"/>
</dbReference>
<dbReference type="Pfam" id="PF07690">
    <property type="entry name" value="MFS_1"/>
    <property type="match status" value="1"/>
</dbReference>
<sequence length="382" mass="40336">MSPDRAYRHARLALAVFFIACGAIGSSLFARQPALQLQYHLDALGWSRLLLSMGLGGLLAFPLTRWLLHHWGSQTMCLRCGMLMGLGFSLIPFWPSLATLQAALFVQGIIGSCVGVAINSQGALLEFQSKQRNMGFQHAVFYVGTFTGAILAALAARLQLPIAWHFPLLGMAVMAVFILAHPRLIQDKTAPRSTARLFQRPSRAVLELGALGCMAAMTESAINGWLPAYFNQVLHAGEAWAAASLALFALAATIGRFRSDANAERWGAPQLVAAGGLLAAAGLGVATLAGRLDGMLLGIILVGLGHASVFPLLFSATGRHGAAAIPVVASMASLGSLAGPWLLGWIADQSSIRWVMFAITGCFIALALLARALRPGTSLSTP</sequence>
<dbReference type="InterPro" id="IPR051788">
    <property type="entry name" value="MFS_Transporter"/>
</dbReference>
<evidence type="ECO:0000256" key="4">
    <source>
        <dbReference type="ARBA" id="ARBA00023136"/>
    </source>
</evidence>
<accession>A0A847S0B4</accession>
<gene>
    <name evidence="6" type="ORF">HF682_16605</name>
</gene>
<feature type="transmembrane region" description="Helical" evidence="5">
    <location>
        <begin position="205"/>
        <end position="227"/>
    </location>
</feature>
<evidence type="ECO:0000256" key="2">
    <source>
        <dbReference type="ARBA" id="ARBA00022692"/>
    </source>
</evidence>
<keyword evidence="7" id="KW-1185">Reference proteome</keyword>
<feature type="transmembrane region" description="Helical" evidence="5">
    <location>
        <begin position="12"/>
        <end position="31"/>
    </location>
</feature>
<dbReference type="InterPro" id="IPR036259">
    <property type="entry name" value="MFS_trans_sf"/>
</dbReference>
<feature type="transmembrane region" description="Helical" evidence="5">
    <location>
        <begin position="139"/>
        <end position="156"/>
    </location>
</feature>
<feature type="transmembrane region" description="Helical" evidence="5">
    <location>
        <begin position="295"/>
        <end position="314"/>
    </location>
</feature>
<keyword evidence="3 5" id="KW-1133">Transmembrane helix</keyword>
<dbReference type="SUPFAM" id="SSF103473">
    <property type="entry name" value="MFS general substrate transporter"/>
    <property type="match status" value="1"/>
</dbReference>
<dbReference type="EMBL" id="JABAIM010000005">
    <property type="protein sequence ID" value="NLR76790.1"/>
    <property type="molecule type" value="Genomic_DNA"/>
</dbReference>
<dbReference type="PANTHER" id="PTHR23514">
    <property type="entry name" value="BYPASS OF STOP CODON PROTEIN 6"/>
    <property type="match status" value="1"/>
</dbReference>
<feature type="transmembrane region" description="Helical" evidence="5">
    <location>
        <begin position="321"/>
        <end position="346"/>
    </location>
</feature>
<evidence type="ECO:0000256" key="1">
    <source>
        <dbReference type="ARBA" id="ARBA00004141"/>
    </source>
</evidence>
<dbReference type="Proteomes" id="UP000587991">
    <property type="component" value="Unassembled WGS sequence"/>
</dbReference>
<feature type="transmembrane region" description="Helical" evidence="5">
    <location>
        <begin position="43"/>
        <end position="64"/>
    </location>
</feature>
<dbReference type="PANTHER" id="PTHR23514:SF13">
    <property type="entry name" value="INNER MEMBRANE PROTEIN YBJJ"/>
    <property type="match status" value="1"/>
</dbReference>
<keyword evidence="4 5" id="KW-0472">Membrane</keyword>
<feature type="transmembrane region" description="Helical" evidence="5">
    <location>
        <begin position="76"/>
        <end position="94"/>
    </location>
</feature>
<dbReference type="RefSeq" id="WP_168878467.1">
    <property type="nucleotide sequence ID" value="NZ_JABAIM010000005.1"/>
</dbReference>
<comment type="caution">
    <text evidence="6">The sequence shown here is derived from an EMBL/GenBank/DDBJ whole genome shotgun (WGS) entry which is preliminary data.</text>
</comment>
<protein>
    <submittedName>
        <fullName evidence="6">MFS transporter</fullName>
    </submittedName>
</protein>
<dbReference type="GO" id="GO:0016020">
    <property type="term" value="C:membrane"/>
    <property type="evidence" value="ECO:0007669"/>
    <property type="project" value="UniProtKB-SubCell"/>
</dbReference>
<feature type="transmembrane region" description="Helical" evidence="5">
    <location>
        <begin position="162"/>
        <end position="184"/>
    </location>
</feature>
<evidence type="ECO:0000313" key="7">
    <source>
        <dbReference type="Proteomes" id="UP000587991"/>
    </source>
</evidence>
<name>A0A847S0B4_9NEIS</name>
<dbReference type="Gene3D" id="1.20.1250.20">
    <property type="entry name" value="MFS general substrate transporter like domains"/>
    <property type="match status" value="2"/>
</dbReference>
<keyword evidence="2 5" id="KW-0812">Transmembrane</keyword>
<reference evidence="6 7" key="1">
    <citation type="submission" date="2020-04" db="EMBL/GenBank/DDBJ databases">
        <title>Draft genome of Leeia sp. IMCC25680.</title>
        <authorList>
            <person name="Song J."/>
            <person name="Cho J.-C."/>
        </authorList>
    </citation>
    <scope>NUCLEOTIDE SEQUENCE [LARGE SCALE GENOMIC DNA]</scope>
    <source>
        <strain evidence="6 7">IMCC25680</strain>
    </source>
</reference>
<evidence type="ECO:0000256" key="3">
    <source>
        <dbReference type="ARBA" id="ARBA00022989"/>
    </source>
</evidence>
<feature type="transmembrane region" description="Helical" evidence="5">
    <location>
        <begin position="100"/>
        <end position="118"/>
    </location>
</feature>
<evidence type="ECO:0000256" key="5">
    <source>
        <dbReference type="SAM" id="Phobius"/>
    </source>
</evidence>
<organism evidence="6 7">
    <name type="scientific">Leeia aquatica</name>
    <dbReference type="NCBI Taxonomy" id="2725557"/>
    <lineage>
        <taxon>Bacteria</taxon>
        <taxon>Pseudomonadati</taxon>
        <taxon>Pseudomonadota</taxon>
        <taxon>Betaproteobacteria</taxon>
        <taxon>Neisseriales</taxon>
        <taxon>Leeiaceae</taxon>
        <taxon>Leeia</taxon>
    </lineage>
</organism>
<evidence type="ECO:0000313" key="6">
    <source>
        <dbReference type="EMBL" id="NLR76790.1"/>
    </source>
</evidence>
<feature type="transmembrane region" description="Helical" evidence="5">
    <location>
        <begin position="271"/>
        <end position="289"/>
    </location>
</feature>
<feature type="transmembrane region" description="Helical" evidence="5">
    <location>
        <begin position="239"/>
        <end position="259"/>
    </location>
</feature>
<comment type="subcellular location">
    <subcellularLocation>
        <location evidence="1">Membrane</location>
        <topology evidence="1">Multi-pass membrane protein</topology>
    </subcellularLocation>
</comment>
<dbReference type="GO" id="GO:0022857">
    <property type="term" value="F:transmembrane transporter activity"/>
    <property type="evidence" value="ECO:0007669"/>
    <property type="project" value="InterPro"/>
</dbReference>
<proteinExistence type="predicted"/>
<dbReference type="AlphaFoldDB" id="A0A847S0B4"/>
<feature type="transmembrane region" description="Helical" evidence="5">
    <location>
        <begin position="352"/>
        <end position="373"/>
    </location>
</feature>